<dbReference type="AlphaFoldDB" id="A0A8J2JPS5"/>
<dbReference type="Proteomes" id="UP000708208">
    <property type="component" value="Unassembled WGS sequence"/>
</dbReference>
<name>A0A8J2JPS5_9HEXA</name>
<dbReference type="EMBL" id="CAJVCH010103719">
    <property type="protein sequence ID" value="CAG7723914.1"/>
    <property type="molecule type" value="Genomic_DNA"/>
</dbReference>
<organism evidence="1 2">
    <name type="scientific">Allacma fusca</name>
    <dbReference type="NCBI Taxonomy" id="39272"/>
    <lineage>
        <taxon>Eukaryota</taxon>
        <taxon>Metazoa</taxon>
        <taxon>Ecdysozoa</taxon>
        <taxon>Arthropoda</taxon>
        <taxon>Hexapoda</taxon>
        <taxon>Collembola</taxon>
        <taxon>Symphypleona</taxon>
        <taxon>Sminthuridae</taxon>
        <taxon>Allacma</taxon>
    </lineage>
</organism>
<evidence type="ECO:0000313" key="1">
    <source>
        <dbReference type="EMBL" id="CAG7723914.1"/>
    </source>
</evidence>
<sequence length="71" mass="8344">MQNIFLGFERKIPEEAPADPDRYHKYIDVNKILEEETIFGTFDKTLDPGATDKGIEVPIQYWLNDAKRRVF</sequence>
<comment type="caution">
    <text evidence="1">The sequence shown here is derived from an EMBL/GenBank/DDBJ whole genome shotgun (WGS) entry which is preliminary data.</text>
</comment>
<reference evidence="1" key="1">
    <citation type="submission" date="2021-06" db="EMBL/GenBank/DDBJ databases">
        <authorList>
            <person name="Hodson N. C."/>
            <person name="Mongue J. A."/>
            <person name="Jaron S. K."/>
        </authorList>
    </citation>
    <scope>NUCLEOTIDE SEQUENCE</scope>
</reference>
<protein>
    <submittedName>
        <fullName evidence="1">Uncharacterized protein</fullName>
    </submittedName>
</protein>
<accession>A0A8J2JPS5</accession>
<evidence type="ECO:0000313" key="2">
    <source>
        <dbReference type="Proteomes" id="UP000708208"/>
    </source>
</evidence>
<proteinExistence type="predicted"/>
<gene>
    <name evidence="1" type="ORF">AFUS01_LOCUS12969</name>
</gene>
<keyword evidence="2" id="KW-1185">Reference proteome</keyword>